<dbReference type="GO" id="GO:0004674">
    <property type="term" value="F:protein serine/threonine kinase activity"/>
    <property type="evidence" value="ECO:0007669"/>
    <property type="project" value="UniProtKB-EC"/>
</dbReference>
<dbReference type="STRING" id="448385.sce1851"/>
<dbReference type="CDD" id="cd14014">
    <property type="entry name" value="STKc_PknB_like"/>
    <property type="match status" value="1"/>
</dbReference>
<evidence type="ECO:0000256" key="6">
    <source>
        <dbReference type="SAM" id="MobiDB-lite"/>
    </source>
</evidence>
<feature type="compositionally biased region" description="Low complexity" evidence="6">
    <location>
        <begin position="494"/>
        <end position="509"/>
    </location>
</feature>
<dbReference type="PANTHER" id="PTHR43289:SF6">
    <property type="entry name" value="SERINE_THREONINE-PROTEIN KINASE NEKL-3"/>
    <property type="match status" value="1"/>
</dbReference>
<proteinExistence type="predicted"/>
<dbReference type="Gene3D" id="1.10.510.10">
    <property type="entry name" value="Transferase(Phosphotransferase) domain 1"/>
    <property type="match status" value="1"/>
</dbReference>
<evidence type="ECO:0000313" key="10">
    <source>
        <dbReference type="Proteomes" id="UP000002139"/>
    </source>
</evidence>
<dbReference type="PANTHER" id="PTHR43289">
    <property type="entry name" value="MITOGEN-ACTIVATED PROTEIN KINASE KINASE KINASE 20-RELATED"/>
    <property type="match status" value="1"/>
</dbReference>
<keyword evidence="7" id="KW-0812">Transmembrane</keyword>
<evidence type="ECO:0000256" key="2">
    <source>
        <dbReference type="ARBA" id="ARBA00022741"/>
    </source>
</evidence>
<feature type="compositionally biased region" description="Polar residues" evidence="6">
    <location>
        <begin position="381"/>
        <end position="395"/>
    </location>
</feature>
<dbReference type="RefSeq" id="WP_012234486.1">
    <property type="nucleotide sequence ID" value="NC_010162.1"/>
</dbReference>
<dbReference type="eggNOG" id="COG0515">
    <property type="taxonomic scope" value="Bacteria"/>
</dbReference>
<dbReference type="PROSITE" id="PS50011">
    <property type="entry name" value="PROTEIN_KINASE_DOM"/>
    <property type="match status" value="1"/>
</dbReference>
<evidence type="ECO:0000256" key="5">
    <source>
        <dbReference type="PROSITE-ProRule" id="PRU10141"/>
    </source>
</evidence>
<keyword evidence="3 9" id="KW-0418">Kinase</keyword>
<feature type="binding site" evidence="5">
    <location>
        <position position="43"/>
    </location>
    <ligand>
        <name>ATP</name>
        <dbReference type="ChEBI" id="CHEBI:30616"/>
    </ligand>
</feature>
<dbReference type="InterPro" id="IPR000719">
    <property type="entry name" value="Prot_kinase_dom"/>
</dbReference>
<dbReference type="Proteomes" id="UP000002139">
    <property type="component" value="Chromosome"/>
</dbReference>
<dbReference type="KEGG" id="scl:sce1851"/>
<evidence type="ECO:0000256" key="3">
    <source>
        <dbReference type="ARBA" id="ARBA00022777"/>
    </source>
</evidence>
<dbReference type="GO" id="GO:0005524">
    <property type="term" value="F:ATP binding"/>
    <property type="evidence" value="ECO:0007669"/>
    <property type="project" value="UniProtKB-UniRule"/>
</dbReference>
<dbReference type="HOGENOM" id="CLU_000288_63_44_7"/>
<protein>
    <submittedName>
        <fullName evidence="9">Protein kinase</fullName>
        <ecNumber evidence="9">2.7.11.1</ecNumber>
    </submittedName>
</protein>
<keyword evidence="7" id="KW-0472">Membrane</keyword>
<feature type="compositionally biased region" description="Low complexity" evidence="6">
    <location>
        <begin position="340"/>
        <end position="356"/>
    </location>
</feature>
<accession>A9FNZ9</accession>
<evidence type="ECO:0000259" key="8">
    <source>
        <dbReference type="PROSITE" id="PS50011"/>
    </source>
</evidence>
<evidence type="ECO:0000256" key="7">
    <source>
        <dbReference type="SAM" id="Phobius"/>
    </source>
</evidence>
<evidence type="ECO:0000256" key="1">
    <source>
        <dbReference type="ARBA" id="ARBA00022679"/>
    </source>
</evidence>
<dbReference type="EC" id="2.7.11.1" evidence="9"/>
<dbReference type="PROSITE" id="PS00107">
    <property type="entry name" value="PROTEIN_KINASE_ATP"/>
    <property type="match status" value="1"/>
</dbReference>
<name>A9FNZ9_SORC5</name>
<keyword evidence="2 5" id="KW-0547">Nucleotide-binding</keyword>
<dbReference type="SUPFAM" id="SSF56112">
    <property type="entry name" value="Protein kinase-like (PK-like)"/>
    <property type="match status" value="1"/>
</dbReference>
<sequence length="566" mass="57992">MAPVAVGDVLAGKYRVEQIVGAGAMGTIVAAWHLELEQRVAMKFLHSLRSDGGDPAERFRREARALARIKSEHVARVLDVGSLEGGMPYMVMEFLEGNDLAHEIRARGPLPVMEAVGYMLQALDAMAEAHATGIVHRDLKPANLFLSLRPDGDRVIKVLDFGISKSLLGISRDQVALTQTASLLGSPLYMSPEQVRSARDVDTRADIWSLGVILYEMLTGRTPYDGDSVAQLFHALLYENAAPVAQLRPDVPRELDAVVMHCLAKEREQRWTNVGDLAAALLPFGPATGHMHVDRARRMLGSSSDLARPSLLQAGVPSGGAQGTGSRPSIPHGGPPFAPASPSSPSFAPGTPSFAPGTPPFAPGTPPFAPGTPPFAPPSPNAETGPTVNSWSNSGHPVRTVRNGARVALAIAAGALLVGASLGALFFLRSGLATDQGQPPAAASAPTSEAASAPTSEAASAPTSEAAAAPTAEATAKGDAREAPGATGAAPEVAGGSPAPTAPAASSSAPAPPPAASSGPAAPLAAQPSAPRATATARPVGRAQPDAGARPEPTRSNSISDFGGRR</sequence>
<dbReference type="AlphaFoldDB" id="A9FNZ9"/>
<evidence type="ECO:0000256" key="4">
    <source>
        <dbReference type="ARBA" id="ARBA00022840"/>
    </source>
</evidence>
<feature type="compositionally biased region" description="Low complexity" evidence="6">
    <location>
        <begin position="516"/>
        <end position="543"/>
    </location>
</feature>
<organism evidence="9 10">
    <name type="scientific">Sorangium cellulosum (strain So ce56)</name>
    <name type="common">Polyangium cellulosum (strain So ce56)</name>
    <dbReference type="NCBI Taxonomy" id="448385"/>
    <lineage>
        <taxon>Bacteria</taxon>
        <taxon>Pseudomonadati</taxon>
        <taxon>Myxococcota</taxon>
        <taxon>Polyangia</taxon>
        <taxon>Polyangiales</taxon>
        <taxon>Polyangiaceae</taxon>
        <taxon>Sorangium</taxon>
    </lineage>
</organism>
<feature type="compositionally biased region" description="Low complexity" evidence="6">
    <location>
        <begin position="439"/>
        <end position="475"/>
    </location>
</feature>
<dbReference type="PROSITE" id="PS00108">
    <property type="entry name" value="PROTEIN_KINASE_ST"/>
    <property type="match status" value="1"/>
</dbReference>
<dbReference type="InterPro" id="IPR017441">
    <property type="entry name" value="Protein_kinase_ATP_BS"/>
</dbReference>
<dbReference type="Gene3D" id="3.30.200.20">
    <property type="entry name" value="Phosphorylase Kinase, domain 1"/>
    <property type="match status" value="1"/>
</dbReference>
<keyword evidence="10" id="KW-1185">Reference proteome</keyword>
<keyword evidence="4 5" id="KW-0067">ATP-binding</keyword>
<reference evidence="9 10" key="1">
    <citation type="journal article" date="2007" name="Nat. Biotechnol.">
        <title>Complete genome sequence of the myxobacterium Sorangium cellulosum.</title>
        <authorList>
            <person name="Schneiker S."/>
            <person name="Perlova O."/>
            <person name="Kaiser O."/>
            <person name="Gerth K."/>
            <person name="Alici A."/>
            <person name="Altmeyer M.O."/>
            <person name="Bartels D."/>
            <person name="Bekel T."/>
            <person name="Beyer S."/>
            <person name="Bode E."/>
            <person name="Bode H.B."/>
            <person name="Bolten C.J."/>
            <person name="Choudhuri J.V."/>
            <person name="Doss S."/>
            <person name="Elnakady Y.A."/>
            <person name="Frank B."/>
            <person name="Gaigalat L."/>
            <person name="Goesmann A."/>
            <person name="Groeger C."/>
            <person name="Gross F."/>
            <person name="Jelsbak L."/>
            <person name="Jelsbak L."/>
            <person name="Kalinowski J."/>
            <person name="Kegler C."/>
            <person name="Knauber T."/>
            <person name="Konietzny S."/>
            <person name="Kopp M."/>
            <person name="Krause L."/>
            <person name="Krug D."/>
            <person name="Linke B."/>
            <person name="Mahmud T."/>
            <person name="Martinez-Arias R."/>
            <person name="McHardy A.C."/>
            <person name="Merai M."/>
            <person name="Meyer F."/>
            <person name="Mormann S."/>
            <person name="Munoz-Dorado J."/>
            <person name="Perez J."/>
            <person name="Pradella S."/>
            <person name="Rachid S."/>
            <person name="Raddatz G."/>
            <person name="Rosenau F."/>
            <person name="Rueckert C."/>
            <person name="Sasse F."/>
            <person name="Scharfe M."/>
            <person name="Schuster S.C."/>
            <person name="Suen G."/>
            <person name="Treuner-Lange A."/>
            <person name="Velicer G.J."/>
            <person name="Vorholter F.-J."/>
            <person name="Weissman K.J."/>
            <person name="Welch R.D."/>
            <person name="Wenzel S.C."/>
            <person name="Whitworth D.E."/>
            <person name="Wilhelm S."/>
            <person name="Wittmann C."/>
            <person name="Bloecker H."/>
            <person name="Puehler A."/>
            <person name="Mueller R."/>
        </authorList>
    </citation>
    <scope>NUCLEOTIDE SEQUENCE [LARGE SCALE GENOMIC DNA]</scope>
    <source>
        <strain evidence="10">So ce56</strain>
    </source>
</reference>
<feature type="region of interest" description="Disordered" evidence="6">
    <location>
        <begin position="310"/>
        <end position="396"/>
    </location>
</feature>
<gene>
    <name evidence="9" type="ordered locus">sce1851</name>
</gene>
<feature type="region of interest" description="Disordered" evidence="6">
    <location>
        <begin position="434"/>
        <end position="566"/>
    </location>
</feature>
<feature type="compositionally biased region" description="Pro residues" evidence="6">
    <location>
        <begin position="357"/>
        <end position="380"/>
    </location>
</feature>
<dbReference type="InterPro" id="IPR011009">
    <property type="entry name" value="Kinase-like_dom_sf"/>
</dbReference>
<evidence type="ECO:0000313" key="9">
    <source>
        <dbReference type="EMBL" id="CAN92009.1"/>
    </source>
</evidence>
<dbReference type="Pfam" id="PF00069">
    <property type="entry name" value="Pkinase"/>
    <property type="match status" value="1"/>
</dbReference>
<dbReference type="EMBL" id="AM746676">
    <property type="protein sequence ID" value="CAN92009.1"/>
    <property type="molecule type" value="Genomic_DNA"/>
</dbReference>
<keyword evidence="7" id="KW-1133">Transmembrane helix</keyword>
<dbReference type="InterPro" id="IPR008271">
    <property type="entry name" value="Ser/Thr_kinase_AS"/>
</dbReference>
<feature type="transmembrane region" description="Helical" evidence="7">
    <location>
        <begin position="407"/>
        <end position="428"/>
    </location>
</feature>
<keyword evidence="1 9" id="KW-0808">Transferase</keyword>
<dbReference type="SMART" id="SM00220">
    <property type="entry name" value="S_TKc"/>
    <property type="match status" value="1"/>
</dbReference>
<feature type="domain" description="Protein kinase" evidence="8">
    <location>
        <begin position="14"/>
        <end position="282"/>
    </location>
</feature>